<proteinExistence type="predicted"/>
<dbReference type="RefSeq" id="WP_173080407.1">
    <property type="nucleotide sequence ID" value="NZ_BLPG01000001.1"/>
</dbReference>
<accession>A0A6V8LFL4</accession>
<dbReference type="AlphaFoldDB" id="A0A6V8LFL4"/>
<protein>
    <submittedName>
        <fullName evidence="1">Uncharacterized protein</fullName>
    </submittedName>
</protein>
<dbReference type="Proteomes" id="UP000482960">
    <property type="component" value="Unassembled WGS sequence"/>
</dbReference>
<name>A0A6V8LFL4_9ACTN</name>
<reference evidence="1 2" key="1">
    <citation type="submission" date="2020-03" db="EMBL/GenBank/DDBJ databases">
        <title>Whole genome shotgun sequence of Phytohabitans rumicis NBRC 108638.</title>
        <authorList>
            <person name="Komaki H."/>
            <person name="Tamura T."/>
        </authorList>
    </citation>
    <scope>NUCLEOTIDE SEQUENCE [LARGE SCALE GENOMIC DNA]</scope>
    <source>
        <strain evidence="1 2">NBRC 108638</strain>
    </source>
</reference>
<sequence length="118" mass="12780">MRSIHDLEPQLAANRRYWTGWAGVGGADEPDADVPIYRTDIPHSLLNGVLRIRNQSLDQAVETAKQRLAGSVWRWWVGADSDAGTADGLLALGATQFADLPIMAVDVTKLAPSTTRPS</sequence>
<reference evidence="1 2" key="2">
    <citation type="submission" date="2020-03" db="EMBL/GenBank/DDBJ databases">
        <authorList>
            <person name="Ichikawa N."/>
            <person name="Kimura A."/>
            <person name="Kitahashi Y."/>
            <person name="Uohara A."/>
        </authorList>
    </citation>
    <scope>NUCLEOTIDE SEQUENCE [LARGE SCALE GENOMIC DNA]</scope>
    <source>
        <strain evidence="1 2">NBRC 108638</strain>
    </source>
</reference>
<comment type="caution">
    <text evidence="1">The sequence shown here is derived from an EMBL/GenBank/DDBJ whole genome shotgun (WGS) entry which is preliminary data.</text>
</comment>
<evidence type="ECO:0000313" key="2">
    <source>
        <dbReference type="Proteomes" id="UP000482960"/>
    </source>
</evidence>
<gene>
    <name evidence="1" type="ORF">Prum_073200</name>
</gene>
<dbReference type="EMBL" id="BLPG01000001">
    <property type="protein sequence ID" value="GFJ93678.1"/>
    <property type="molecule type" value="Genomic_DNA"/>
</dbReference>
<evidence type="ECO:0000313" key="1">
    <source>
        <dbReference type="EMBL" id="GFJ93678.1"/>
    </source>
</evidence>
<keyword evidence="2" id="KW-1185">Reference proteome</keyword>
<organism evidence="1 2">
    <name type="scientific">Phytohabitans rumicis</name>
    <dbReference type="NCBI Taxonomy" id="1076125"/>
    <lineage>
        <taxon>Bacteria</taxon>
        <taxon>Bacillati</taxon>
        <taxon>Actinomycetota</taxon>
        <taxon>Actinomycetes</taxon>
        <taxon>Micromonosporales</taxon>
        <taxon>Micromonosporaceae</taxon>
    </lineage>
</organism>